<dbReference type="InterPro" id="IPR036390">
    <property type="entry name" value="WH_DNA-bd_sf"/>
</dbReference>
<dbReference type="Gene3D" id="3.40.190.10">
    <property type="entry name" value="Periplasmic binding protein-like II"/>
    <property type="match status" value="2"/>
</dbReference>
<evidence type="ECO:0000313" key="6">
    <source>
        <dbReference type="EMBL" id="NSJ51910.1"/>
    </source>
</evidence>
<keyword evidence="2" id="KW-0805">Transcription regulation</keyword>
<comment type="similarity">
    <text evidence="1">Belongs to the LysR transcriptional regulatory family.</text>
</comment>
<gene>
    <name evidence="6" type="ORF">G5B36_24875</name>
</gene>
<dbReference type="InterPro" id="IPR000847">
    <property type="entry name" value="LysR_HTH_N"/>
</dbReference>
<dbReference type="PANTHER" id="PTHR30346">
    <property type="entry name" value="TRANSCRIPTIONAL DUAL REGULATOR HCAR-RELATED"/>
    <property type="match status" value="1"/>
</dbReference>
<evidence type="ECO:0000313" key="7">
    <source>
        <dbReference type="Proteomes" id="UP000669239"/>
    </source>
</evidence>
<dbReference type="CDD" id="cd05466">
    <property type="entry name" value="PBP2_LTTR_substrate"/>
    <property type="match status" value="1"/>
</dbReference>
<dbReference type="SUPFAM" id="SSF46785">
    <property type="entry name" value="Winged helix' DNA-binding domain"/>
    <property type="match status" value="1"/>
</dbReference>
<name>A0ABX2HU51_9FIRM</name>
<keyword evidence="4" id="KW-0804">Transcription</keyword>
<dbReference type="PANTHER" id="PTHR30346:SF0">
    <property type="entry name" value="HCA OPERON TRANSCRIPTIONAL ACTIVATOR HCAR"/>
    <property type="match status" value="1"/>
</dbReference>
<dbReference type="Gene3D" id="1.10.10.10">
    <property type="entry name" value="Winged helix-like DNA-binding domain superfamily/Winged helix DNA-binding domain"/>
    <property type="match status" value="1"/>
</dbReference>
<evidence type="ECO:0000256" key="1">
    <source>
        <dbReference type="ARBA" id="ARBA00009437"/>
    </source>
</evidence>
<dbReference type="SUPFAM" id="SSF53850">
    <property type="entry name" value="Periplasmic binding protein-like II"/>
    <property type="match status" value="1"/>
</dbReference>
<keyword evidence="3" id="KW-0238">DNA-binding</keyword>
<dbReference type="InterPro" id="IPR036388">
    <property type="entry name" value="WH-like_DNA-bd_sf"/>
</dbReference>
<keyword evidence="7" id="KW-1185">Reference proteome</keyword>
<dbReference type="InterPro" id="IPR005119">
    <property type="entry name" value="LysR_subst-bd"/>
</dbReference>
<evidence type="ECO:0000256" key="2">
    <source>
        <dbReference type="ARBA" id="ARBA00023015"/>
    </source>
</evidence>
<dbReference type="EMBL" id="JAAITT010000051">
    <property type="protein sequence ID" value="NSJ51910.1"/>
    <property type="molecule type" value="Genomic_DNA"/>
</dbReference>
<dbReference type="Pfam" id="PF00126">
    <property type="entry name" value="HTH_1"/>
    <property type="match status" value="1"/>
</dbReference>
<comment type="caution">
    <text evidence="6">The sequence shown here is derived from an EMBL/GenBank/DDBJ whole genome shotgun (WGS) entry which is preliminary data.</text>
</comment>
<sequence length="290" mass="32964">MDVEKARALICVIEERSISAAANKMGYTPSGISRMMTSLEDELGFPLLIRKKEGASMTADCRKMLPVIRDYIRSDEECLQMAAKIRGMEVGNVTIGTAYSEYYRWLSECIKDFHEKYPGIRMELSSGYSSDLVNKVLNHKLDMAIVSHRDEVDEWILLCRDPMMVWVPEKHRLAGLKGVPIEEFAKENYIDSNSEYVTDNALILDKYGIKPNIQIQSKDSYASWQMVEAGLGIGLNNYMNSKDRIGDVKILPLIPEQTVEIGITYSREMALAGRIFMEHLKSEYISKLPV</sequence>
<reference evidence="6 7" key="1">
    <citation type="journal article" date="2020" name="Cell Host Microbe">
        <title>Functional and Genomic Variation between Human-Derived Isolates of Lachnospiraceae Reveals Inter- and Intra-Species Diversity.</title>
        <authorList>
            <person name="Sorbara M.T."/>
            <person name="Littmann E.R."/>
            <person name="Fontana E."/>
            <person name="Moody T.U."/>
            <person name="Kohout C.E."/>
            <person name="Gjonbalaj M."/>
            <person name="Eaton V."/>
            <person name="Seok R."/>
            <person name="Leiner I.M."/>
            <person name="Pamer E.G."/>
        </authorList>
    </citation>
    <scope>NUCLEOTIDE SEQUENCE [LARGE SCALE GENOMIC DNA]</scope>
    <source>
        <strain evidence="6 7">MSK.1.17</strain>
    </source>
</reference>
<organism evidence="6 7">
    <name type="scientific">Enterocloster aldenensis</name>
    <dbReference type="NCBI Taxonomy" id="358742"/>
    <lineage>
        <taxon>Bacteria</taxon>
        <taxon>Bacillati</taxon>
        <taxon>Bacillota</taxon>
        <taxon>Clostridia</taxon>
        <taxon>Lachnospirales</taxon>
        <taxon>Lachnospiraceae</taxon>
        <taxon>Enterocloster</taxon>
    </lineage>
</organism>
<evidence type="ECO:0000256" key="3">
    <source>
        <dbReference type="ARBA" id="ARBA00023125"/>
    </source>
</evidence>
<dbReference type="Proteomes" id="UP000669239">
    <property type="component" value="Unassembled WGS sequence"/>
</dbReference>
<evidence type="ECO:0000256" key="4">
    <source>
        <dbReference type="ARBA" id="ARBA00023163"/>
    </source>
</evidence>
<dbReference type="PROSITE" id="PS50931">
    <property type="entry name" value="HTH_LYSR"/>
    <property type="match status" value="1"/>
</dbReference>
<dbReference type="RefSeq" id="WP_117560679.1">
    <property type="nucleotide sequence ID" value="NZ_JAAITT010000051.1"/>
</dbReference>
<feature type="domain" description="HTH lysR-type" evidence="5">
    <location>
        <begin position="1"/>
        <end position="58"/>
    </location>
</feature>
<protein>
    <submittedName>
        <fullName evidence="6">LysR family transcriptional regulator</fullName>
    </submittedName>
</protein>
<proteinExistence type="inferred from homology"/>
<evidence type="ECO:0000259" key="5">
    <source>
        <dbReference type="PROSITE" id="PS50931"/>
    </source>
</evidence>
<accession>A0ABX2HU51</accession>
<dbReference type="Pfam" id="PF03466">
    <property type="entry name" value="LysR_substrate"/>
    <property type="match status" value="1"/>
</dbReference>